<keyword evidence="2" id="KW-1185">Reference proteome</keyword>
<protein>
    <submittedName>
        <fullName evidence="1">PsaE-like protein</fullName>
    </submittedName>
</protein>
<proteinExistence type="predicted"/>
<evidence type="ECO:0000313" key="2">
    <source>
        <dbReference type="Proteomes" id="UP000594029"/>
    </source>
</evidence>
<dbReference type="EMBL" id="MW084976">
    <property type="protein sequence ID" value="QOV08350.1"/>
    <property type="molecule type" value="Genomic_DNA"/>
</dbReference>
<name>A0A7U3RWJ7_9CAUD</name>
<gene>
    <name evidence="1" type="ORF">Kirov_151</name>
</gene>
<reference evidence="1 2" key="1">
    <citation type="submission" date="2020-10" db="EMBL/GenBank/DDBJ databases">
        <authorList>
            <person name="Kazantseva O.A."/>
            <person name="Piligrimova E.G."/>
            <person name="Shadrin A.M."/>
        </authorList>
    </citation>
    <scope>NUCLEOTIDE SEQUENCE [LARGE SCALE GENOMIC DNA]</scope>
</reference>
<accession>A0A7U3RWJ7</accession>
<sequence length="188" mass="21421">MMKFKQGDKVKVVAVNSGLGSDEPELFLGETGVVIGYDGTDCYPYKILFDNVEIKDTDNNIWDEDELELVESKPAPNQFLYYNDTKRTVRIHPATKSHGTECDMSDIQAGEMRMFHLPEGTYAWTKMWDYGGEHGLSILVSPTPFTVEELKAKKNVDRIDEIIEMLKSPDGKIIDVFEALHNLKKWVN</sequence>
<dbReference type="Proteomes" id="UP000594029">
    <property type="component" value="Segment"/>
</dbReference>
<organism evidence="1 2">
    <name type="scientific">Bacillus phage Kirov</name>
    <dbReference type="NCBI Taxonomy" id="2783539"/>
    <lineage>
        <taxon>Viruses</taxon>
        <taxon>Duplodnaviria</taxon>
        <taxon>Heunggongvirae</taxon>
        <taxon>Uroviricota</taxon>
        <taxon>Caudoviricetes</taxon>
        <taxon>Andregratiavirinae</taxon>
        <taxon>Kirovvirus</taxon>
        <taxon>Kirovvirus kirov</taxon>
    </lineage>
</organism>
<evidence type="ECO:0000313" key="1">
    <source>
        <dbReference type="EMBL" id="QOV08350.1"/>
    </source>
</evidence>